<evidence type="ECO:0000256" key="2">
    <source>
        <dbReference type="SAM" id="Phobius"/>
    </source>
</evidence>
<keyword evidence="2" id="KW-0812">Transmembrane</keyword>
<keyword evidence="2" id="KW-1133">Transmembrane helix</keyword>
<organism evidence="3 4">
    <name type="scientific">Pectobacterium odoriferum</name>
    <dbReference type="NCBI Taxonomy" id="78398"/>
    <lineage>
        <taxon>Bacteria</taxon>
        <taxon>Pseudomonadati</taxon>
        <taxon>Pseudomonadota</taxon>
        <taxon>Gammaproteobacteria</taxon>
        <taxon>Enterobacterales</taxon>
        <taxon>Pectobacteriaceae</taxon>
        <taxon>Pectobacterium</taxon>
    </lineage>
</organism>
<accession>A0ABD6VLD8</accession>
<proteinExistence type="predicted"/>
<feature type="transmembrane region" description="Helical" evidence="2">
    <location>
        <begin position="154"/>
        <end position="173"/>
    </location>
</feature>
<keyword evidence="2" id="KW-0472">Membrane</keyword>
<name>A0ABD6VLD8_9GAMM</name>
<evidence type="ECO:0000313" key="3">
    <source>
        <dbReference type="EMBL" id="POE23267.1"/>
    </source>
</evidence>
<feature type="region of interest" description="Disordered" evidence="1">
    <location>
        <begin position="25"/>
        <end position="46"/>
    </location>
</feature>
<dbReference type="Proteomes" id="UP000237274">
    <property type="component" value="Unassembled WGS sequence"/>
</dbReference>
<reference evidence="3 4" key="1">
    <citation type="submission" date="2017-01" db="EMBL/GenBank/DDBJ databases">
        <title>Comparative Genomics of 38 Pectobacterium strains comprising three species revealed the characteristics of Pectobacterium carotovorum.</title>
        <authorList>
            <person name="Xie H."/>
            <person name="Ma Y."/>
            <person name="Li X."/>
        </authorList>
    </citation>
    <scope>NUCLEOTIDE SEQUENCE [LARGE SCALE GENOMIC DNA]</scope>
    <source>
        <strain evidence="3 4">Q142</strain>
    </source>
</reference>
<dbReference type="EMBL" id="MTAO01000023">
    <property type="protein sequence ID" value="POE23267.1"/>
    <property type="molecule type" value="Genomic_DNA"/>
</dbReference>
<comment type="caution">
    <text evidence="3">The sequence shown here is derived from an EMBL/GenBank/DDBJ whole genome shotgun (WGS) entry which is preliminary data.</text>
</comment>
<protein>
    <submittedName>
        <fullName evidence="3">Uncharacterized protein</fullName>
    </submittedName>
</protein>
<evidence type="ECO:0000256" key="1">
    <source>
        <dbReference type="SAM" id="MobiDB-lite"/>
    </source>
</evidence>
<gene>
    <name evidence="3" type="ORF">BV926_20850</name>
</gene>
<dbReference type="AlphaFoldDB" id="A0ABD6VLD8"/>
<sequence>MTVAKAKTSSKPIKGNIFEFYVPKIHGSKPRPKQVTDKKDPTKKVYDKSKPANFLKNSFEKTTNVPFGSGSKKNLSARYPALLLPQIVHAALECGYGRTGMWSSHLLLTHKESLELASYLLKRLLMVASCIKVDKNDAYFTQEFYSKIEPSEKVAISFIAGGIGSFIAAYHWLAAAGEKINVMLHTSIYTKGLSPSVKTNPLTTKKSPDYLIESDSGEWHIFESKGGTDAGRHKRIQEGLLQLGAITQLAWASPTLTRKQVQTNVCTHTCIDAGSRLKVLAYDPPGENTEEGQTIILDEAVCKLLKIVESLDQFHVLGTEVSTEDGWEWKTVPQINNLRVALPSQYFDLEEKLRTRLGLYFLATESVEKYKKIAQWPIELTILTIVGKITAYKFEDKNHAIAEEFRRFVLELNEVEEPTIFITYCRQHLNLDETFSEFIAVLEKVIIQPISSKNPHNEIKNSDVLTSSGMLIREMNDIE</sequence>
<feature type="compositionally biased region" description="Basic and acidic residues" evidence="1">
    <location>
        <begin position="34"/>
        <end position="46"/>
    </location>
</feature>
<evidence type="ECO:0000313" key="4">
    <source>
        <dbReference type="Proteomes" id="UP000237274"/>
    </source>
</evidence>